<feature type="region of interest" description="Disordered" evidence="1">
    <location>
        <begin position="1"/>
        <end position="55"/>
    </location>
</feature>
<feature type="compositionally biased region" description="Polar residues" evidence="1">
    <location>
        <begin position="1"/>
        <end position="19"/>
    </location>
</feature>
<evidence type="ECO:0000256" key="1">
    <source>
        <dbReference type="SAM" id="MobiDB-lite"/>
    </source>
</evidence>
<dbReference type="AlphaFoldDB" id="A0A8J7L754"/>
<proteinExistence type="predicted"/>
<comment type="caution">
    <text evidence="2">The sequence shown here is derived from an EMBL/GenBank/DDBJ whole genome shotgun (WGS) entry which is preliminary data.</text>
</comment>
<accession>A0A8J7L754</accession>
<protein>
    <submittedName>
        <fullName evidence="2">Uncharacterized protein</fullName>
    </submittedName>
</protein>
<evidence type="ECO:0000313" key="3">
    <source>
        <dbReference type="Proteomes" id="UP000599391"/>
    </source>
</evidence>
<gene>
    <name evidence="2" type="ORF">I8751_20975</name>
</gene>
<dbReference type="RefSeq" id="WP_214441012.1">
    <property type="nucleotide sequence ID" value="NZ_JAECZB010000081.1"/>
</dbReference>
<reference evidence="2 3" key="1">
    <citation type="journal article" date="2021" name="Int. J. Syst. Evol. Microbiol.">
        <title>Amazonocrinis nigriterrae gen. nov., sp. nov., Atlanticothrix silvestris gen. nov., sp. nov. and Dendronalium phyllosphericum gen. nov., sp. nov., nostocacean cyanobacteria from Brazilian environments.</title>
        <authorList>
            <person name="Alvarenga D.O."/>
            <person name="Andreote A.P.D."/>
            <person name="Branco L.H.Z."/>
            <person name="Delbaje E."/>
            <person name="Cruz R.B."/>
            <person name="Varani A.M."/>
            <person name="Fiore M.F."/>
        </authorList>
    </citation>
    <scope>NUCLEOTIDE SEQUENCE [LARGE SCALE GENOMIC DNA]</scope>
    <source>
        <strain evidence="2 3">CENA357</strain>
    </source>
</reference>
<organism evidence="2 3">
    <name type="scientific">Atlanticothrix silvestris CENA357</name>
    <dbReference type="NCBI Taxonomy" id="1725252"/>
    <lineage>
        <taxon>Bacteria</taxon>
        <taxon>Bacillati</taxon>
        <taxon>Cyanobacteriota</taxon>
        <taxon>Cyanophyceae</taxon>
        <taxon>Nostocales</taxon>
        <taxon>Nodulariaceae</taxon>
        <taxon>Atlanticothrix</taxon>
        <taxon>Atlanticothrix silvestris</taxon>
    </lineage>
</organism>
<dbReference type="EMBL" id="JAECZB010000081">
    <property type="protein sequence ID" value="MBH8554782.1"/>
    <property type="molecule type" value="Genomic_DNA"/>
</dbReference>
<keyword evidence="3" id="KW-1185">Reference proteome</keyword>
<sequence>MLIPTKSATQTNSNNQLWNQLDDKKAEKMRGGAPQGESVGLAGTGSTGSSFTWRG</sequence>
<evidence type="ECO:0000313" key="2">
    <source>
        <dbReference type="EMBL" id="MBH8554782.1"/>
    </source>
</evidence>
<dbReference type="Proteomes" id="UP000599391">
    <property type="component" value="Unassembled WGS sequence"/>
</dbReference>
<feature type="compositionally biased region" description="Basic and acidic residues" evidence="1">
    <location>
        <begin position="21"/>
        <end position="30"/>
    </location>
</feature>
<name>A0A8J7L754_9CYAN</name>